<evidence type="ECO:0000313" key="3">
    <source>
        <dbReference type="EMBL" id="MDW5597430.1"/>
    </source>
</evidence>
<keyword evidence="4" id="KW-1185">Reference proteome</keyword>
<dbReference type="PANTHER" id="PTHR30244">
    <property type="entry name" value="TRANSAMINASE"/>
    <property type="match status" value="1"/>
</dbReference>
<dbReference type="Pfam" id="PF01041">
    <property type="entry name" value="DegT_DnrJ_EryC1"/>
    <property type="match status" value="1"/>
</dbReference>
<dbReference type="InterPro" id="IPR015421">
    <property type="entry name" value="PyrdxlP-dep_Trfase_major"/>
</dbReference>
<dbReference type="GO" id="GO:0008483">
    <property type="term" value="F:transaminase activity"/>
    <property type="evidence" value="ECO:0007669"/>
    <property type="project" value="UniProtKB-KW"/>
</dbReference>
<dbReference type="InterPro" id="IPR015422">
    <property type="entry name" value="PyrdxlP-dep_Trfase_small"/>
</dbReference>
<gene>
    <name evidence="3" type="ORF">R7226_23985</name>
</gene>
<dbReference type="Gene3D" id="3.40.640.10">
    <property type="entry name" value="Type I PLP-dependent aspartate aminotransferase-like (Major domain)"/>
    <property type="match status" value="1"/>
</dbReference>
<dbReference type="PANTHER" id="PTHR30244:SF34">
    <property type="entry name" value="DTDP-4-AMINO-4,6-DIDEOXYGALACTOSE TRANSAMINASE"/>
    <property type="match status" value="1"/>
</dbReference>
<evidence type="ECO:0000256" key="2">
    <source>
        <dbReference type="RuleBase" id="RU004508"/>
    </source>
</evidence>
<dbReference type="InterPro" id="IPR015424">
    <property type="entry name" value="PyrdxlP-dep_Trfase"/>
</dbReference>
<dbReference type="SUPFAM" id="SSF53383">
    <property type="entry name" value="PLP-dependent transferases"/>
    <property type="match status" value="1"/>
</dbReference>
<dbReference type="InterPro" id="IPR000653">
    <property type="entry name" value="DegT/StrS_aminotransferase"/>
</dbReference>
<keyword evidence="3" id="KW-0032">Aminotransferase</keyword>
<sequence length="456" mass="49806">MTLAVFDGTPVGSTRDHATWPDFSDAELIYAGREAGRGPFGANGPVIREAEEAFAQHFGVAHAVLGPNATLMLEAAQRVLGVGVGDEVVQTPYTFPATAHSTQGAGGVPVFGDIRADTLSLDPDTIEITDRTRAIMPVSMHGVIPPDLDAYRMIAVKHNLPIIYDNAQAAGATFGEANAGNIGDVAVISLNHKKILCADQGAILLTGNKAIADAVRQYIQYGMERLTSAVEIPSYWMPTTGTNLAATNHQAALASARLYGLKEDGRNRRGLQDHVKAAQRNMETLNQIISGLPGLVLPDLPEGSSPAWQRPRFTLDPEALGWERSPRELRDRIGAALRAEGLPIRSWQEWPAQGNAAFRRQVPYVQSSRRPATRPAPYDPVSSPVTVQVLESGLIMADHPWAWWAQPERIITDHYGRAFHKVWEHMEDVMNRDFETPRPRPWPNLTGLPHYARAGA</sequence>
<evidence type="ECO:0000313" key="4">
    <source>
        <dbReference type="Proteomes" id="UP001284601"/>
    </source>
</evidence>
<comment type="caution">
    <text evidence="3">The sequence shown here is derived from an EMBL/GenBank/DDBJ whole genome shotgun (WGS) entry which is preliminary data.</text>
</comment>
<organism evidence="3 4">
    <name type="scientific">Conexibacter stalactiti</name>
    <dbReference type="NCBI Taxonomy" id="1940611"/>
    <lineage>
        <taxon>Bacteria</taxon>
        <taxon>Bacillati</taxon>
        <taxon>Actinomycetota</taxon>
        <taxon>Thermoleophilia</taxon>
        <taxon>Solirubrobacterales</taxon>
        <taxon>Conexibacteraceae</taxon>
        <taxon>Conexibacter</taxon>
    </lineage>
</organism>
<comment type="cofactor">
    <cofactor evidence="1">
        <name>pyridoxal 5'-phosphate</name>
        <dbReference type="ChEBI" id="CHEBI:597326"/>
    </cofactor>
</comment>
<evidence type="ECO:0000256" key="1">
    <source>
        <dbReference type="ARBA" id="ARBA00001933"/>
    </source>
</evidence>
<dbReference type="Proteomes" id="UP001284601">
    <property type="component" value="Unassembled WGS sequence"/>
</dbReference>
<keyword evidence="2" id="KW-0663">Pyridoxal phosphate</keyword>
<comment type="similarity">
    <text evidence="2">Belongs to the DegT/DnrJ/EryC1 family.</text>
</comment>
<keyword evidence="3" id="KW-0808">Transferase</keyword>
<accession>A0ABU4HVS7</accession>
<protein>
    <submittedName>
        <fullName evidence="3">DegT/DnrJ/EryC1/StrS family aminotransferase</fullName>
    </submittedName>
</protein>
<dbReference type="EMBL" id="JAWSTH010000087">
    <property type="protein sequence ID" value="MDW5597430.1"/>
    <property type="molecule type" value="Genomic_DNA"/>
</dbReference>
<reference evidence="4" key="1">
    <citation type="submission" date="2023-07" db="EMBL/GenBank/DDBJ databases">
        <title>Conexibacter stalactiti sp. nov., isolated from stalactites in a lava cave and emended description of the genus Conexibacter.</title>
        <authorList>
            <person name="Lee S.D."/>
        </authorList>
    </citation>
    <scope>NUCLEOTIDE SEQUENCE [LARGE SCALE GENOMIC DNA]</scope>
    <source>
        <strain evidence="4">KCTC 39840</strain>
    </source>
</reference>
<dbReference type="RefSeq" id="WP_318599894.1">
    <property type="nucleotide sequence ID" value="NZ_JAWSTH010000087.1"/>
</dbReference>
<dbReference type="Gene3D" id="3.90.1150.10">
    <property type="entry name" value="Aspartate Aminotransferase, domain 1"/>
    <property type="match status" value="1"/>
</dbReference>
<name>A0ABU4HVS7_9ACTN</name>
<proteinExistence type="inferred from homology"/>